<dbReference type="eggNOG" id="ENOG502ZSCC">
    <property type="taxonomic scope" value="Bacteria"/>
</dbReference>
<dbReference type="OrthoDB" id="3534313at2"/>
<dbReference type="PATRIC" id="fig|1122247.3.peg.1892"/>
<evidence type="ECO:0000313" key="2">
    <source>
        <dbReference type="Proteomes" id="UP000006265"/>
    </source>
</evidence>
<dbReference type="EMBL" id="AMRA01000048">
    <property type="protein sequence ID" value="EKF24036.1"/>
    <property type="molecule type" value="Genomic_DNA"/>
</dbReference>
<protein>
    <submittedName>
        <fullName evidence="1">Uncharacterized protein</fullName>
    </submittedName>
</protein>
<dbReference type="Proteomes" id="UP000006265">
    <property type="component" value="Unassembled WGS sequence"/>
</dbReference>
<accession>K5BGH3</accession>
<keyword evidence="2" id="KW-1185">Reference proteome</keyword>
<proteinExistence type="predicted"/>
<gene>
    <name evidence="1" type="ORF">C731_1967</name>
</gene>
<dbReference type="STRING" id="1122247.GCA_000379865_02132"/>
<comment type="caution">
    <text evidence="1">The sequence shown here is derived from an EMBL/GenBank/DDBJ whole genome shotgun (WGS) entry which is preliminary data.</text>
</comment>
<dbReference type="AlphaFoldDB" id="K5BGH3"/>
<sequence length="94" mass="10198">MTVRPDNRLLDEPMRPVDCTTCGASVLVRKASWEQTSVQWTAQARRQCRHRPHPGGHAVALCPQLRSAIEDAVRQGRLPVLADREAVGGSGASG</sequence>
<reference evidence="1 2" key="1">
    <citation type="journal article" date="2012" name="J. Bacteriol.">
        <title>Genome sequence of Mycobacterium hassiacum DSM 44199, a rare source of heat-stable mycobacterial proteins.</title>
        <authorList>
            <person name="Tiago I."/>
            <person name="Maranha A."/>
            <person name="Mendes V."/>
            <person name="Alarico S."/>
            <person name="Moynihan P.J."/>
            <person name="Clarke A.J."/>
            <person name="Macedo-Ribeiro S."/>
            <person name="Pereira P.J."/>
            <person name="Empadinhas N."/>
        </authorList>
    </citation>
    <scope>NUCLEOTIDE SEQUENCE [LARGE SCALE GENOMIC DNA]</scope>
    <source>
        <strain evidence="2">DSM 44199 / CIP 105218 / JCM 12690 / 3849</strain>
    </source>
</reference>
<name>K5BGH3_MYCHD</name>
<organism evidence="1 2">
    <name type="scientific">Mycolicibacterium hassiacum (strain DSM 44199 / CIP 105218 / JCM 12690 / 3849)</name>
    <name type="common">Mycobacterium hassiacum</name>
    <dbReference type="NCBI Taxonomy" id="1122247"/>
    <lineage>
        <taxon>Bacteria</taxon>
        <taxon>Bacillati</taxon>
        <taxon>Actinomycetota</taxon>
        <taxon>Actinomycetes</taxon>
        <taxon>Mycobacteriales</taxon>
        <taxon>Mycobacteriaceae</taxon>
        <taxon>Mycolicibacterium</taxon>
    </lineage>
</organism>
<evidence type="ECO:0000313" key="1">
    <source>
        <dbReference type="EMBL" id="EKF24036.1"/>
    </source>
</evidence>
<dbReference type="RefSeq" id="WP_005627006.1">
    <property type="nucleotide sequence ID" value="NZ_ANBN01000033.1"/>
</dbReference>